<dbReference type="SUPFAM" id="SSF46785">
    <property type="entry name" value="Winged helix' DNA-binding domain"/>
    <property type="match status" value="1"/>
</dbReference>
<dbReference type="eggNOG" id="COG0664">
    <property type="taxonomic scope" value="Bacteria"/>
</dbReference>
<dbReference type="SUPFAM" id="SSF51206">
    <property type="entry name" value="cAMP-binding domain-like"/>
    <property type="match status" value="1"/>
</dbReference>
<reference evidence="1 2" key="1">
    <citation type="journal article" date="2010" name="Stand. Genomic Sci.">
        <title>Complete genome sequence of Ferrimonas balearica type strain (PAT).</title>
        <authorList>
            <person name="Nolan M."/>
            <person name="Sikorski J."/>
            <person name="Davenport K."/>
            <person name="Lucas S."/>
            <person name="Glavina Del Rio T."/>
            <person name="Tice H."/>
            <person name="Cheng J."/>
            <person name="Goodwin L."/>
            <person name="Pitluck S."/>
            <person name="Liolios K."/>
            <person name="Ivanova N."/>
            <person name="Mavromatis K."/>
            <person name="Ovchinnikova G."/>
            <person name="Pati A."/>
            <person name="Chen A."/>
            <person name="Palaniappan K."/>
            <person name="Land M."/>
            <person name="Hauser L."/>
            <person name="Chang Y."/>
            <person name="Jeffries C."/>
            <person name="Tapia R."/>
            <person name="Brettin T."/>
            <person name="Detter J."/>
            <person name="Han C."/>
            <person name="Yasawong M."/>
            <person name="Rohde M."/>
            <person name="Tindall B."/>
            <person name="Goker M."/>
            <person name="Woyke T."/>
            <person name="Bristow J."/>
            <person name="Eisen J."/>
            <person name="Markowitz V."/>
            <person name="Hugenholtz P."/>
            <person name="Kyrpides N."/>
            <person name="Klenk H."/>
            <person name="Lapidus A."/>
        </authorList>
    </citation>
    <scope>NUCLEOTIDE SEQUENCE [LARGE SCALE GENOMIC DNA]</scope>
    <source>
        <strain evidence="2">DSM 9799 / CCM 4581 / KCTC 23876 / PAT</strain>
    </source>
</reference>
<dbReference type="InterPro" id="IPR036390">
    <property type="entry name" value="WH_DNA-bd_sf"/>
</dbReference>
<dbReference type="KEGG" id="fbl:Fbal_3618"/>
<dbReference type="HOGENOM" id="CLU_1164487_0_0_6"/>
<dbReference type="InterPro" id="IPR018490">
    <property type="entry name" value="cNMP-bd_dom_sf"/>
</dbReference>
<gene>
    <name evidence="1" type="ordered locus">Fbal_3618</name>
</gene>
<proteinExistence type="predicted"/>
<dbReference type="Proteomes" id="UP000006683">
    <property type="component" value="Chromosome"/>
</dbReference>
<protein>
    <submittedName>
        <fullName evidence="1">Putative transcriptional regulator, Crp/Fnr family</fullName>
    </submittedName>
</protein>
<sequence length="238" mass="26867">MSYRGNGILPARLRSVGLDAGVIRTLAQHTHHITLAKGQTLCPACENMGLALVCQGTLIRQVGFHDGTVSSTELLFSDQFLFSGGTTSGADHNVCFRALEFTEIEWLGMDIIYQLCRENNGFLERYLEKKHRYSRMVEDHLLLRTILSKKEHLMITLAMIFSAKLRRNENAIKITIEELCTVTGSTRQYCSKVITELCQNGILINHYGSLELLDYSALKAQLGSDARRHYELFRAKPV</sequence>
<evidence type="ECO:0000313" key="2">
    <source>
        <dbReference type="Proteomes" id="UP000006683"/>
    </source>
</evidence>
<keyword evidence="2" id="KW-1185">Reference proteome</keyword>
<organism evidence="1 2">
    <name type="scientific">Ferrimonas balearica (strain DSM 9799 / CCM 4581 / KCTC 23876 / PAT)</name>
    <dbReference type="NCBI Taxonomy" id="550540"/>
    <lineage>
        <taxon>Bacteria</taxon>
        <taxon>Pseudomonadati</taxon>
        <taxon>Pseudomonadota</taxon>
        <taxon>Gammaproteobacteria</taxon>
        <taxon>Alteromonadales</taxon>
        <taxon>Ferrimonadaceae</taxon>
        <taxon>Ferrimonas</taxon>
    </lineage>
</organism>
<dbReference type="Gene3D" id="2.60.120.10">
    <property type="entry name" value="Jelly Rolls"/>
    <property type="match status" value="1"/>
</dbReference>
<dbReference type="STRING" id="550540.Fbal_3618"/>
<accession>E1SPJ7</accession>
<name>E1SPJ7_FERBD</name>
<evidence type="ECO:0000313" key="1">
    <source>
        <dbReference type="EMBL" id="ADN77814.1"/>
    </source>
</evidence>
<dbReference type="InterPro" id="IPR014710">
    <property type="entry name" value="RmlC-like_jellyroll"/>
</dbReference>
<dbReference type="AlphaFoldDB" id="E1SPJ7"/>
<dbReference type="EMBL" id="CP002209">
    <property type="protein sequence ID" value="ADN77814.1"/>
    <property type="molecule type" value="Genomic_DNA"/>
</dbReference>